<evidence type="ECO:0000313" key="2">
    <source>
        <dbReference type="Proteomes" id="UP000031366"/>
    </source>
</evidence>
<organism evidence="1 2">
    <name type="scientific">Clostridium argentinense CDC 2741</name>
    <dbReference type="NCBI Taxonomy" id="1418104"/>
    <lineage>
        <taxon>Bacteria</taxon>
        <taxon>Bacillati</taxon>
        <taxon>Bacillota</taxon>
        <taxon>Clostridia</taxon>
        <taxon>Eubacteriales</taxon>
        <taxon>Clostridiaceae</taxon>
        <taxon>Clostridium</taxon>
    </lineage>
</organism>
<keyword evidence="2" id="KW-1185">Reference proteome</keyword>
<dbReference type="Proteomes" id="UP000031366">
    <property type="component" value="Unassembled WGS sequence"/>
</dbReference>
<accession>A0A0C1U4J4</accession>
<comment type="caution">
    <text evidence="1">The sequence shown here is derived from an EMBL/GenBank/DDBJ whole genome shotgun (WGS) entry which is preliminary data.</text>
</comment>
<gene>
    <name evidence="1" type="ORF">U732_3608</name>
</gene>
<protein>
    <submittedName>
        <fullName evidence="1">Uncharacterized protein</fullName>
    </submittedName>
</protein>
<dbReference type="STRING" id="29341.RSJ17_17915"/>
<dbReference type="EMBL" id="AYSO01000013">
    <property type="protein sequence ID" value="KIE47709.1"/>
    <property type="molecule type" value="Genomic_DNA"/>
</dbReference>
<dbReference type="RefSeq" id="WP_052267976.1">
    <property type="nucleotide sequence ID" value="NZ_AYSO01000013.1"/>
</dbReference>
<sequence>MPDNINEKHLDVYENRYELHDESETIVYYQGFQNQETQRRYAKINETLAAGYLTNKINSLQNVDFSELSELNQTLLRSMVNGITSEVGRALVGLAFLQLTIKSITPEQSIRLHKGTTRRGSFSWVDGISMRTIDSTYNTPFLREHGLLNVNKFGVFMTRSLAENYPYSTLYKAEMRGPFNDWIAIVDALEDGTMPPELGLCYLMALLKNRSENFQTNADKACSLAMKESHKSFVKIRTLIEKFFNSTDYSARAFEVVMHGLFQAMDECGFLGDLDVVPMSQMRSANKKHGNIGDIELTDRNVIVESWDAKYGKPYLRDELEELRDKLLTHPDVKVAGFVVDSNVDMRKDIKERVQEISLETGTEIYLFSFAEWLEYELKSLNDEQKNLLGRMWLIAVVESFAQKRLNAAPIDEPCDAWIQDLISILE</sequence>
<reference evidence="1 2" key="1">
    <citation type="journal article" date="2015" name="Infect. Genet. Evol.">
        <title>Genomic sequences of six botulinum neurotoxin-producing strains representing three clostridial species illustrate the mobility and diversity of botulinum neurotoxin genes.</title>
        <authorList>
            <person name="Smith T.J."/>
            <person name="Hill K.K."/>
            <person name="Xie G."/>
            <person name="Foley B.T."/>
            <person name="Williamson C.H."/>
            <person name="Foster J.T."/>
            <person name="Johnson S.L."/>
            <person name="Chertkov O."/>
            <person name="Teshima H."/>
            <person name="Gibbons H.S."/>
            <person name="Johnsky L.A."/>
            <person name="Karavis M.A."/>
            <person name="Smith L.A."/>
        </authorList>
    </citation>
    <scope>NUCLEOTIDE SEQUENCE [LARGE SCALE GENOMIC DNA]</scope>
    <source>
        <strain evidence="1 2">CDC 2741</strain>
    </source>
</reference>
<name>A0A0C1U4J4_9CLOT</name>
<evidence type="ECO:0000313" key="1">
    <source>
        <dbReference type="EMBL" id="KIE47709.1"/>
    </source>
</evidence>
<proteinExistence type="predicted"/>
<dbReference type="OrthoDB" id="503298at2"/>
<dbReference type="AlphaFoldDB" id="A0A0C1U4J4"/>